<feature type="domain" description="DUF4872" evidence="2">
    <location>
        <begin position="211"/>
        <end position="377"/>
    </location>
</feature>
<dbReference type="Proteomes" id="UP000316921">
    <property type="component" value="Chromosome"/>
</dbReference>
<dbReference type="EMBL" id="CP036287">
    <property type="protein sequence ID" value="QDU66752.1"/>
    <property type="molecule type" value="Genomic_DNA"/>
</dbReference>
<dbReference type="Pfam" id="PF16169">
    <property type="entry name" value="DUF4872"/>
    <property type="match status" value="1"/>
</dbReference>
<sequence length="439" mass="46426">MTRAKSFKRAVRARMEKTGERYTTARAQVLAKLGYRTREATAGSGYPFQPGVCGDTGAVRNWLAALSVRATGSADPLSEAMLTGLAGGVGFLYIVFEYTGTPPLLSVLTRFDSAADRFALGAVERLGLELDSLQTTSAKKARAALDAAIDAGSPALCVVDALALARTDPPSAMLGTAPTLVAVVGREGDDLLIDKGSSDPALIHADVFAAARAAFKKAKHHMVTAAPGHGHGDLSAAIEAAVADCARRYTESPYKGFASNFGLAGMEKWARLLVDRKDAKGWPTLFPEGARAGLALRRTYQGLEHELTPPHAGRGLYAEFLREAAPLTGNDRLAAAARAFDAAAERWRTISASIAECDVPAIRSGCEMLDTYAELLDAQAAEAERDELRGRLEAATGECELTRDDALELYASLRGQLLAAIEAERAAHAALLAAGEVQR</sequence>
<name>A0A518BIF5_9BACT</name>
<accession>A0A518BIF5</accession>
<proteinExistence type="predicted"/>
<keyword evidence="4" id="KW-1185">Reference proteome</keyword>
<gene>
    <name evidence="3" type="ORF">Pla133_18280</name>
</gene>
<protein>
    <recommendedName>
        <fullName evidence="5">DUF4872 domain-containing protein</fullName>
    </recommendedName>
</protein>
<dbReference type="InterPro" id="IPR026935">
    <property type="entry name" value="BtrH_N"/>
</dbReference>
<evidence type="ECO:0000259" key="1">
    <source>
        <dbReference type="Pfam" id="PF14399"/>
    </source>
</evidence>
<feature type="domain" description="Butirosin biosynthesis protein H N-terminal" evidence="1">
    <location>
        <begin position="60"/>
        <end position="172"/>
    </location>
</feature>
<dbReference type="Pfam" id="PF14399">
    <property type="entry name" value="BtrH_N"/>
    <property type="match status" value="1"/>
</dbReference>
<evidence type="ECO:0000313" key="4">
    <source>
        <dbReference type="Proteomes" id="UP000316921"/>
    </source>
</evidence>
<reference evidence="3 4" key="1">
    <citation type="submission" date="2019-02" db="EMBL/GenBank/DDBJ databases">
        <title>Deep-cultivation of Planctomycetes and their phenomic and genomic characterization uncovers novel biology.</title>
        <authorList>
            <person name="Wiegand S."/>
            <person name="Jogler M."/>
            <person name="Boedeker C."/>
            <person name="Pinto D."/>
            <person name="Vollmers J."/>
            <person name="Rivas-Marin E."/>
            <person name="Kohn T."/>
            <person name="Peeters S.H."/>
            <person name="Heuer A."/>
            <person name="Rast P."/>
            <person name="Oberbeckmann S."/>
            <person name="Bunk B."/>
            <person name="Jeske O."/>
            <person name="Meyerdierks A."/>
            <person name="Storesund J.E."/>
            <person name="Kallscheuer N."/>
            <person name="Luecker S."/>
            <person name="Lage O.M."/>
            <person name="Pohl T."/>
            <person name="Merkel B.J."/>
            <person name="Hornburger P."/>
            <person name="Mueller R.-W."/>
            <person name="Bruemmer F."/>
            <person name="Labrenz M."/>
            <person name="Spormann A.M."/>
            <person name="Op den Camp H."/>
            <person name="Overmann J."/>
            <person name="Amann R."/>
            <person name="Jetten M.S.M."/>
            <person name="Mascher T."/>
            <person name="Medema M.H."/>
            <person name="Devos D.P."/>
            <person name="Kaster A.-K."/>
            <person name="Ovreas L."/>
            <person name="Rohde M."/>
            <person name="Galperin M.Y."/>
            <person name="Jogler C."/>
        </authorList>
    </citation>
    <scope>NUCLEOTIDE SEQUENCE [LARGE SCALE GENOMIC DNA]</scope>
    <source>
        <strain evidence="3 4">Pla133</strain>
    </source>
</reference>
<dbReference type="AlphaFoldDB" id="A0A518BIF5"/>
<evidence type="ECO:0000259" key="2">
    <source>
        <dbReference type="Pfam" id="PF16169"/>
    </source>
</evidence>
<dbReference type="InterPro" id="IPR032369">
    <property type="entry name" value="DUF4872"/>
</dbReference>
<organism evidence="3 4">
    <name type="scientific">Engelhardtia mirabilis</name>
    <dbReference type="NCBI Taxonomy" id="2528011"/>
    <lineage>
        <taxon>Bacteria</taxon>
        <taxon>Pseudomonadati</taxon>
        <taxon>Planctomycetota</taxon>
        <taxon>Planctomycetia</taxon>
        <taxon>Planctomycetia incertae sedis</taxon>
        <taxon>Engelhardtia</taxon>
    </lineage>
</organism>
<evidence type="ECO:0000313" key="3">
    <source>
        <dbReference type="EMBL" id="QDU66752.1"/>
    </source>
</evidence>
<evidence type="ECO:0008006" key="5">
    <source>
        <dbReference type="Google" id="ProtNLM"/>
    </source>
</evidence>
<dbReference type="KEGG" id="pbap:Pla133_18280"/>